<organism evidence="2">
    <name type="scientific">Solanum chacoense</name>
    <name type="common">Chaco potato</name>
    <dbReference type="NCBI Taxonomy" id="4108"/>
    <lineage>
        <taxon>Eukaryota</taxon>
        <taxon>Viridiplantae</taxon>
        <taxon>Streptophyta</taxon>
        <taxon>Embryophyta</taxon>
        <taxon>Tracheophyta</taxon>
        <taxon>Spermatophyta</taxon>
        <taxon>Magnoliopsida</taxon>
        <taxon>eudicotyledons</taxon>
        <taxon>Gunneridae</taxon>
        <taxon>Pentapetalae</taxon>
        <taxon>asterids</taxon>
        <taxon>lamiids</taxon>
        <taxon>Solanales</taxon>
        <taxon>Solanaceae</taxon>
        <taxon>Solanoideae</taxon>
        <taxon>Solaneae</taxon>
        <taxon>Solanum</taxon>
    </lineage>
</organism>
<feature type="region of interest" description="Disordered" evidence="1">
    <location>
        <begin position="28"/>
        <end position="62"/>
    </location>
</feature>
<evidence type="ECO:0000313" key="2">
    <source>
        <dbReference type="EMBL" id="JAP06188.1"/>
    </source>
</evidence>
<accession>A0A0V0GDF7</accession>
<protein>
    <submittedName>
        <fullName evidence="2">Putative ovule protein</fullName>
    </submittedName>
</protein>
<dbReference type="AlphaFoldDB" id="A0A0V0GDF7"/>
<feature type="non-terminal residue" evidence="2">
    <location>
        <position position="1"/>
    </location>
</feature>
<proteinExistence type="predicted"/>
<evidence type="ECO:0000256" key="1">
    <source>
        <dbReference type="SAM" id="MobiDB-lite"/>
    </source>
</evidence>
<reference evidence="2" key="1">
    <citation type="submission" date="2015-12" db="EMBL/GenBank/DDBJ databases">
        <title>Gene expression during late stages of embryo sac development: a critical building block for successful pollen-pistil interactions.</title>
        <authorList>
            <person name="Liu Y."/>
            <person name="Joly V."/>
            <person name="Sabar M."/>
            <person name="Matton D.P."/>
        </authorList>
    </citation>
    <scope>NUCLEOTIDE SEQUENCE</scope>
</reference>
<dbReference type="EMBL" id="GEDG01042523">
    <property type="protein sequence ID" value="JAP06188.1"/>
    <property type="molecule type" value="Transcribed_RNA"/>
</dbReference>
<sequence>TFFPYLSYYEHKEISYWKSQLPDLSSPSHSLLMPKNNHGFQREDKRNSSCRPTTNHVFRRKK</sequence>
<name>A0A0V0GDF7_SOLCH</name>